<evidence type="ECO:0000256" key="5">
    <source>
        <dbReference type="ARBA" id="ARBA00022692"/>
    </source>
</evidence>
<comment type="pathway">
    <text evidence="2">Glycolipid biosynthesis; glycosylphosphatidylinositol-anchor biosynthesis.</text>
</comment>
<evidence type="ECO:0000256" key="1">
    <source>
        <dbReference type="ARBA" id="ARBA00004477"/>
    </source>
</evidence>
<keyword evidence="4" id="KW-0337">GPI-anchor biosynthesis</keyword>
<feature type="transmembrane region" description="Helical" evidence="11">
    <location>
        <begin position="481"/>
        <end position="500"/>
    </location>
</feature>
<feature type="compositionally biased region" description="Basic and acidic residues" evidence="10">
    <location>
        <begin position="521"/>
        <end position="532"/>
    </location>
</feature>
<dbReference type="Pfam" id="PF10510">
    <property type="entry name" value="PIG-S"/>
    <property type="match status" value="1"/>
</dbReference>
<evidence type="ECO:0000256" key="6">
    <source>
        <dbReference type="ARBA" id="ARBA00022824"/>
    </source>
</evidence>
<dbReference type="PANTHER" id="PTHR21072:SF13">
    <property type="entry name" value="GPI TRANSAMIDASE COMPONENT PIG-S"/>
    <property type="match status" value="1"/>
</dbReference>
<dbReference type="EMBL" id="ML143389">
    <property type="protein sequence ID" value="TBU34318.1"/>
    <property type="molecule type" value="Genomic_DNA"/>
</dbReference>
<dbReference type="OrthoDB" id="28748at2759"/>
<keyword evidence="9" id="KW-0325">Glycoprotein</keyword>
<evidence type="ECO:0000313" key="12">
    <source>
        <dbReference type="EMBL" id="TBU34318.1"/>
    </source>
</evidence>
<sequence length="532" mass="58743">MATLHIDPTQLSFERPRTRRYIIASYWLVVLFAIPLWWKTTSIDRLSLPTSRVYAQRKREVSFPITVNLETKDGGNAAAIAREVQSCLRMDQAVQQGSAIDITVTSGDKSNASYNVVLNRGNHEPSAEGRRLYFDMYPEDDQLSHDTSVARLASTLSELLAPYGTYSGSAIQSQRVMKYAPRYRLAFTLLNEDAASGNGALAWDVQKAIQRHVSPLLNKLSVLHNFTIESQVQFHAPLAFEPRYIQQDGGDVHGLTHEDLTVFVNSAEWTLSSSASNDPVIHFVLFIPSSKHSPLHILEEDGVSVNPSNAFLLPQWGGIVLHSPSHPPSSTLNPLPRLALSDLDLIFNTFAYQLLTLLGVPGLPPRVQSVSAAEGAPPEPFTDWELDALLRRRAVENVWGSTETLESIVRLVDQIEGMPVGPDVKGDVQDALSALDDVHETSRSSPIAALKASARALTLSSRAFFNPGMLALLYFPTEHKYAVYTPLFASVAAPLVGAVLREIAAWRRARKAAQAQQQQQQERRPGERAKVD</sequence>
<evidence type="ECO:0000256" key="10">
    <source>
        <dbReference type="SAM" id="MobiDB-lite"/>
    </source>
</evidence>
<dbReference type="GO" id="GO:0016255">
    <property type="term" value="P:attachment of GPI anchor to protein"/>
    <property type="evidence" value="ECO:0007669"/>
    <property type="project" value="InterPro"/>
</dbReference>
<dbReference type="GO" id="GO:0042765">
    <property type="term" value="C:GPI-anchor transamidase complex"/>
    <property type="evidence" value="ECO:0007669"/>
    <property type="project" value="InterPro"/>
</dbReference>
<keyword evidence="7 11" id="KW-1133">Transmembrane helix</keyword>
<accession>A0A4Q9N351</accession>
<dbReference type="UniPathway" id="UPA00196"/>
<dbReference type="GO" id="GO:0006506">
    <property type="term" value="P:GPI anchor biosynthetic process"/>
    <property type="evidence" value="ECO:0007669"/>
    <property type="project" value="UniProtKB-UniPathway"/>
</dbReference>
<reference evidence="12" key="1">
    <citation type="submission" date="2019-01" db="EMBL/GenBank/DDBJ databases">
        <title>Draft genome sequences of three monokaryotic isolates of the white-rot basidiomycete fungus Dichomitus squalens.</title>
        <authorList>
            <consortium name="DOE Joint Genome Institute"/>
            <person name="Lopez S.C."/>
            <person name="Andreopoulos B."/>
            <person name="Pangilinan J."/>
            <person name="Lipzen A."/>
            <person name="Riley R."/>
            <person name="Ahrendt S."/>
            <person name="Ng V."/>
            <person name="Barry K."/>
            <person name="Daum C."/>
            <person name="Grigoriev I.V."/>
            <person name="Hilden K.S."/>
            <person name="Makela M.R."/>
            <person name="de Vries R.P."/>
        </authorList>
    </citation>
    <scope>NUCLEOTIDE SEQUENCE [LARGE SCALE GENOMIC DNA]</scope>
    <source>
        <strain evidence="12">OM18370.1</strain>
    </source>
</reference>
<evidence type="ECO:0000256" key="8">
    <source>
        <dbReference type="ARBA" id="ARBA00023136"/>
    </source>
</evidence>
<evidence type="ECO:0000256" key="4">
    <source>
        <dbReference type="ARBA" id="ARBA00022502"/>
    </source>
</evidence>
<keyword evidence="6" id="KW-0256">Endoplasmic reticulum</keyword>
<name>A0A4Q9N351_9APHY</name>
<dbReference type="InterPro" id="IPR019540">
    <property type="entry name" value="PtdIno-glycan_biosynth_class_S"/>
</dbReference>
<dbReference type="PANTHER" id="PTHR21072">
    <property type="entry name" value="GPI TRANSAMIDASE COMPONENT PIG-S"/>
    <property type="match status" value="1"/>
</dbReference>
<dbReference type="Proteomes" id="UP000292957">
    <property type="component" value="Unassembled WGS sequence"/>
</dbReference>
<keyword evidence="8 11" id="KW-0472">Membrane</keyword>
<feature type="transmembrane region" description="Helical" evidence="11">
    <location>
        <begin position="21"/>
        <end position="38"/>
    </location>
</feature>
<evidence type="ECO:0000256" key="3">
    <source>
        <dbReference type="ARBA" id="ARBA00005316"/>
    </source>
</evidence>
<keyword evidence="5 11" id="KW-0812">Transmembrane</keyword>
<evidence type="ECO:0000256" key="11">
    <source>
        <dbReference type="SAM" id="Phobius"/>
    </source>
</evidence>
<evidence type="ECO:0000256" key="7">
    <source>
        <dbReference type="ARBA" id="ARBA00022989"/>
    </source>
</evidence>
<protein>
    <submittedName>
        <fullName evidence="12">Phosphatidylinositol-glycan biosynthesis class S protein</fullName>
    </submittedName>
</protein>
<organism evidence="12">
    <name type="scientific">Dichomitus squalens</name>
    <dbReference type="NCBI Taxonomy" id="114155"/>
    <lineage>
        <taxon>Eukaryota</taxon>
        <taxon>Fungi</taxon>
        <taxon>Dikarya</taxon>
        <taxon>Basidiomycota</taxon>
        <taxon>Agaricomycotina</taxon>
        <taxon>Agaricomycetes</taxon>
        <taxon>Polyporales</taxon>
        <taxon>Polyporaceae</taxon>
        <taxon>Dichomitus</taxon>
    </lineage>
</organism>
<evidence type="ECO:0000256" key="2">
    <source>
        <dbReference type="ARBA" id="ARBA00004687"/>
    </source>
</evidence>
<proteinExistence type="inferred from homology"/>
<comment type="subcellular location">
    <subcellularLocation>
        <location evidence="1">Endoplasmic reticulum membrane</location>
        <topology evidence="1">Multi-pass membrane protein</topology>
    </subcellularLocation>
</comment>
<gene>
    <name evidence="12" type="ORF">BD311DRAFT_650854</name>
</gene>
<feature type="region of interest" description="Disordered" evidence="10">
    <location>
        <begin position="513"/>
        <end position="532"/>
    </location>
</feature>
<dbReference type="AlphaFoldDB" id="A0A4Q9N351"/>
<comment type="similarity">
    <text evidence="3">Belongs to the PIGS family.</text>
</comment>
<evidence type="ECO:0000256" key="9">
    <source>
        <dbReference type="ARBA" id="ARBA00023180"/>
    </source>
</evidence>